<dbReference type="InterPro" id="IPR006311">
    <property type="entry name" value="TAT_signal"/>
</dbReference>
<reference evidence="8 9" key="1">
    <citation type="submission" date="2010-08" db="EMBL/GenBank/DDBJ databases">
        <authorList>
            <person name="Muzny D."/>
            <person name="Qin X."/>
            <person name="Buhay C."/>
            <person name="Dugan-Rocha S."/>
            <person name="Ding Y."/>
            <person name="Chen G."/>
            <person name="Hawes A."/>
            <person name="Holder M."/>
            <person name="Jhangiani S."/>
            <person name="Johnson A."/>
            <person name="Khan Z."/>
            <person name="Li Z."/>
            <person name="Liu W."/>
            <person name="Liu X."/>
            <person name="Perez L."/>
            <person name="Shen H."/>
            <person name="Wang Q."/>
            <person name="Watt J."/>
            <person name="Xi L."/>
            <person name="Xin Y."/>
            <person name="Zhou J."/>
            <person name="Deng J."/>
            <person name="Jiang H."/>
            <person name="Liu Y."/>
            <person name="Qu J."/>
            <person name="Song X.-Z."/>
            <person name="Zhang L."/>
            <person name="Villasana D."/>
            <person name="Johnson A."/>
            <person name="Liu J."/>
            <person name="Liyanage D."/>
            <person name="Lorensuhewa L."/>
            <person name="Robinson T."/>
            <person name="Song A."/>
            <person name="Song B.-B."/>
            <person name="Dinh H."/>
            <person name="Thornton R."/>
            <person name="Coyle M."/>
            <person name="Francisco L."/>
            <person name="Jackson L."/>
            <person name="Javaid M."/>
            <person name="Korchina V."/>
            <person name="Kovar C."/>
            <person name="Mata R."/>
            <person name="Mathew T."/>
            <person name="Ngo R."/>
            <person name="Nguyen L."/>
            <person name="Nguyen N."/>
            <person name="Okwuonu G."/>
            <person name="Ongeri F."/>
            <person name="Pham C."/>
            <person name="Simmons D."/>
            <person name="Wilczek-Boney K."/>
            <person name="Hale W."/>
            <person name="Jakkamsetti A."/>
            <person name="Pham P."/>
            <person name="Ruth R."/>
            <person name="San Lucas F."/>
            <person name="Warren J."/>
            <person name="Zhang J."/>
            <person name="Zhao Z."/>
            <person name="Zhou C."/>
            <person name="Zhu D."/>
            <person name="Lee S."/>
            <person name="Bess C."/>
            <person name="Blankenburg K."/>
            <person name="Forbes L."/>
            <person name="Fu Q."/>
            <person name="Gubbala S."/>
            <person name="Hirani K."/>
            <person name="Jayaseelan J.C."/>
            <person name="Lara F."/>
            <person name="Munidasa M."/>
            <person name="Palculict T."/>
            <person name="Patil S."/>
            <person name="Pu L.-L."/>
            <person name="Saada N."/>
            <person name="Tang L."/>
            <person name="Weissenberger G."/>
            <person name="Zhu Y."/>
            <person name="Hemphill L."/>
            <person name="Shang Y."/>
            <person name="Youmans B."/>
            <person name="Ayvaz T."/>
            <person name="Ross M."/>
            <person name="Santibanez J."/>
            <person name="Aqrawi P."/>
            <person name="Gross S."/>
            <person name="Joshi V."/>
            <person name="Fowler G."/>
            <person name="Nazareth L."/>
            <person name="Reid J."/>
            <person name="Worley K."/>
            <person name="Petrosino J."/>
            <person name="Highlander S."/>
            <person name="Gibbs R."/>
        </authorList>
    </citation>
    <scope>NUCLEOTIDE SEQUENCE [LARGE SCALE GENOMIC DNA]</scope>
    <source>
        <strain evidence="8 9">ATCC 33035</strain>
    </source>
</reference>
<organism evidence="8 9">
    <name type="scientific">Corynebacterium pseudogenitalium ATCC 33035</name>
    <dbReference type="NCBI Taxonomy" id="525264"/>
    <lineage>
        <taxon>Bacteria</taxon>
        <taxon>Bacillati</taxon>
        <taxon>Actinomycetota</taxon>
        <taxon>Actinomycetes</taxon>
        <taxon>Mycobacteriales</taxon>
        <taxon>Corynebacteriaceae</taxon>
        <taxon>Corynebacterium</taxon>
    </lineage>
</organism>
<keyword evidence="1" id="KW-0479">Metal-binding</keyword>
<dbReference type="InterPro" id="IPR034279">
    <property type="entry name" value="CuRO_3_CopA"/>
</dbReference>
<dbReference type="CDD" id="cd13870">
    <property type="entry name" value="CuRO_2_CopA_like_1"/>
    <property type="match status" value="1"/>
</dbReference>
<evidence type="ECO:0000256" key="2">
    <source>
        <dbReference type="ARBA" id="ARBA00023002"/>
    </source>
</evidence>
<dbReference type="GO" id="GO:0005507">
    <property type="term" value="F:copper ion binding"/>
    <property type="evidence" value="ECO:0007669"/>
    <property type="project" value="InterPro"/>
</dbReference>
<dbReference type="CDD" id="cd13861">
    <property type="entry name" value="CuRO_1_CumA_like"/>
    <property type="match status" value="1"/>
</dbReference>
<keyword evidence="9" id="KW-1185">Reference proteome</keyword>
<dbReference type="PROSITE" id="PS00080">
    <property type="entry name" value="MULTICOPPER_OXIDASE2"/>
    <property type="match status" value="1"/>
</dbReference>
<feature type="domain" description="Plastocyanin-like" evidence="6">
    <location>
        <begin position="409"/>
        <end position="514"/>
    </location>
</feature>
<accession>E2S0N2</accession>
<dbReference type="EMBL" id="ABYQ02000002">
    <property type="protein sequence ID" value="EFQ81678.1"/>
    <property type="molecule type" value="Genomic_DNA"/>
</dbReference>
<dbReference type="InterPro" id="IPR011706">
    <property type="entry name" value="Cu-oxidase_C"/>
</dbReference>
<feature type="compositionally biased region" description="Low complexity" evidence="4">
    <location>
        <begin position="53"/>
        <end position="63"/>
    </location>
</feature>
<dbReference type="Pfam" id="PF00394">
    <property type="entry name" value="Cu-oxidase"/>
    <property type="match status" value="1"/>
</dbReference>
<dbReference type="GO" id="GO:0016491">
    <property type="term" value="F:oxidoreductase activity"/>
    <property type="evidence" value="ECO:0007669"/>
    <property type="project" value="UniProtKB-KW"/>
</dbReference>
<sequence length="517" mass="55938">MAQQDPHLRLSPVSLKSSTKEGQIMMNAFSRRQFLLGGLVLAGTGAVAACTSDPGPAASAPGPSLRPTPTPTALGEPTVRRTLNARPLSLDIGGIEAKTWGYVSDTGDAAIEATAGDVLQVDITNELPESTSIHWHGIALHNAADGVPGMTQDPIEPGKSFSYVFEVPHGGTYFYHSHSGLQLDRGLHAPLIIRDPQDAEDQDVEWTIVLDDWVDGIQGTPDDELDKLTGMGSGDHNGKKGMGGHGHMMHGTPDRVLGGDAGDVMYPHYLINGRIPRAHRTFEARPGDKARLRFINSGGDTIFKVALGGHRMTVTHTDGFPVQPRETESIYLSMGERVDVEVILDDGIFPLTALAVGKDDRAFAVIRTAGGQAPRPDVDFPELSSTGLLLSSLKPADRALLPEGTPDREVSIDLGGQMMPYEWSILTDGQSSSATVQEGQRLRMVMRNRTMMPHPMHIHGHTWALPGSDGLRKDTVLLRHGETMIADLIADNPGEWAFHCHNAYHMETGMFSSLRYE</sequence>
<evidence type="ECO:0000256" key="1">
    <source>
        <dbReference type="ARBA" id="ARBA00022723"/>
    </source>
</evidence>
<comment type="caution">
    <text evidence="8">The sequence shown here is derived from an EMBL/GenBank/DDBJ whole genome shotgun (WGS) entry which is preliminary data.</text>
</comment>
<evidence type="ECO:0000259" key="7">
    <source>
        <dbReference type="Pfam" id="PF07732"/>
    </source>
</evidence>
<dbReference type="HOGENOM" id="CLU_009100_6_0_11"/>
<evidence type="ECO:0000313" key="8">
    <source>
        <dbReference type="EMBL" id="EFQ81678.1"/>
    </source>
</evidence>
<feature type="domain" description="Plastocyanin-like" evidence="7">
    <location>
        <begin position="96"/>
        <end position="197"/>
    </location>
</feature>
<keyword evidence="3" id="KW-0186">Copper</keyword>
<gene>
    <name evidence="8" type="ORF">HMPREF0305_10084</name>
</gene>
<keyword evidence="2" id="KW-0560">Oxidoreductase</keyword>
<dbReference type="PROSITE" id="PS51318">
    <property type="entry name" value="TAT"/>
    <property type="match status" value="1"/>
</dbReference>
<evidence type="ECO:0000259" key="6">
    <source>
        <dbReference type="Pfam" id="PF07731"/>
    </source>
</evidence>
<protein>
    <submittedName>
        <fullName evidence="8">Tat pathway signal sequence domain protein</fullName>
    </submittedName>
</protein>
<dbReference type="Pfam" id="PF07732">
    <property type="entry name" value="Cu-oxidase_3"/>
    <property type="match status" value="1"/>
</dbReference>
<name>E2S0N2_9CORY</name>
<dbReference type="InterPro" id="IPR008972">
    <property type="entry name" value="Cupredoxin"/>
</dbReference>
<dbReference type="PANTHER" id="PTHR11709:SF394">
    <property type="entry name" value="FI03373P-RELATED"/>
    <property type="match status" value="1"/>
</dbReference>
<dbReference type="eggNOG" id="COG2132">
    <property type="taxonomic scope" value="Bacteria"/>
</dbReference>
<dbReference type="InterPro" id="IPR033138">
    <property type="entry name" value="Cu_oxidase_CS"/>
</dbReference>
<evidence type="ECO:0000256" key="3">
    <source>
        <dbReference type="ARBA" id="ARBA00023008"/>
    </source>
</evidence>
<dbReference type="InterPro" id="IPR011707">
    <property type="entry name" value="Cu-oxidase-like_N"/>
</dbReference>
<dbReference type="PROSITE" id="PS00079">
    <property type="entry name" value="MULTICOPPER_OXIDASE1"/>
    <property type="match status" value="1"/>
</dbReference>
<dbReference type="Pfam" id="PF07731">
    <property type="entry name" value="Cu-oxidase_2"/>
    <property type="match status" value="1"/>
</dbReference>
<evidence type="ECO:0000259" key="5">
    <source>
        <dbReference type="Pfam" id="PF00394"/>
    </source>
</evidence>
<dbReference type="InterPro" id="IPR001117">
    <property type="entry name" value="Cu-oxidase_2nd"/>
</dbReference>
<dbReference type="CDD" id="cd13896">
    <property type="entry name" value="CuRO_3_CopA"/>
    <property type="match status" value="1"/>
</dbReference>
<proteinExistence type="predicted"/>
<dbReference type="Proteomes" id="UP000003020">
    <property type="component" value="Unassembled WGS sequence"/>
</dbReference>
<dbReference type="Gene3D" id="2.60.40.420">
    <property type="entry name" value="Cupredoxins - blue copper proteins"/>
    <property type="match status" value="3"/>
</dbReference>
<dbReference type="AlphaFoldDB" id="E2S0N2"/>
<dbReference type="InterPro" id="IPR002355">
    <property type="entry name" value="Cu_oxidase_Cu_BS"/>
</dbReference>
<dbReference type="SUPFAM" id="SSF49503">
    <property type="entry name" value="Cupredoxins"/>
    <property type="match status" value="3"/>
</dbReference>
<dbReference type="PANTHER" id="PTHR11709">
    <property type="entry name" value="MULTI-COPPER OXIDASE"/>
    <property type="match status" value="1"/>
</dbReference>
<evidence type="ECO:0000256" key="4">
    <source>
        <dbReference type="SAM" id="MobiDB-lite"/>
    </source>
</evidence>
<feature type="region of interest" description="Disordered" evidence="4">
    <location>
        <begin position="53"/>
        <end position="76"/>
    </location>
</feature>
<feature type="domain" description="Plastocyanin-like" evidence="5">
    <location>
        <begin position="267"/>
        <end position="353"/>
    </location>
</feature>
<dbReference type="InterPro" id="IPR045087">
    <property type="entry name" value="Cu-oxidase_fam"/>
</dbReference>
<evidence type="ECO:0000313" key="9">
    <source>
        <dbReference type="Proteomes" id="UP000003020"/>
    </source>
</evidence>